<dbReference type="EMBL" id="CM043019">
    <property type="protein sequence ID" value="KAI4461098.1"/>
    <property type="molecule type" value="Genomic_DNA"/>
</dbReference>
<sequence length="188" mass="21171">MSLLEGLMKKMKSLKDTETTITCADGRRFVENKQGTHAIANTIGFVVDTKPDNTPALIITNLYLGSQDCCEESVLREYNIRNVLSIGVEPLYRYENIQYKVMECLDLPETNIKVLVNNCVPYINNSLSKNENILIHCNAGVSRSSAIVIGYLMLEHKLEYDVAYDMVKQARSCIKPNVGFESQLISLK</sequence>
<evidence type="ECO:0000313" key="2">
    <source>
        <dbReference type="Proteomes" id="UP001056778"/>
    </source>
</evidence>
<keyword evidence="2" id="KW-1185">Reference proteome</keyword>
<dbReference type="Proteomes" id="UP001056778">
    <property type="component" value="Chromosome 5"/>
</dbReference>
<protein>
    <submittedName>
        <fullName evidence="1">Dual specificity protein phosphatase 19</fullName>
    </submittedName>
</protein>
<reference evidence="1" key="1">
    <citation type="submission" date="2022-04" db="EMBL/GenBank/DDBJ databases">
        <title>Chromosome-scale genome assembly of Holotrichia oblita Faldermann.</title>
        <authorList>
            <person name="Rongchong L."/>
        </authorList>
    </citation>
    <scope>NUCLEOTIDE SEQUENCE</scope>
    <source>
        <strain evidence="1">81SQS9</strain>
    </source>
</reference>
<evidence type="ECO:0000313" key="1">
    <source>
        <dbReference type="EMBL" id="KAI4461098.1"/>
    </source>
</evidence>
<comment type="caution">
    <text evidence="1">The sequence shown here is derived from an EMBL/GenBank/DDBJ whole genome shotgun (WGS) entry which is preliminary data.</text>
</comment>
<gene>
    <name evidence="1" type="ORF">MML48_5g00010685</name>
</gene>
<organism evidence="1 2">
    <name type="scientific">Holotrichia oblita</name>
    <name type="common">Chafer beetle</name>
    <dbReference type="NCBI Taxonomy" id="644536"/>
    <lineage>
        <taxon>Eukaryota</taxon>
        <taxon>Metazoa</taxon>
        <taxon>Ecdysozoa</taxon>
        <taxon>Arthropoda</taxon>
        <taxon>Hexapoda</taxon>
        <taxon>Insecta</taxon>
        <taxon>Pterygota</taxon>
        <taxon>Neoptera</taxon>
        <taxon>Endopterygota</taxon>
        <taxon>Coleoptera</taxon>
        <taxon>Polyphaga</taxon>
        <taxon>Scarabaeiformia</taxon>
        <taxon>Scarabaeidae</taxon>
        <taxon>Melolonthinae</taxon>
        <taxon>Holotrichia</taxon>
    </lineage>
</organism>
<name>A0ACB9T2Q9_HOLOL</name>
<proteinExistence type="predicted"/>
<accession>A0ACB9T2Q9</accession>